<evidence type="ECO:0000313" key="2">
    <source>
        <dbReference type="Proteomes" id="UP001054945"/>
    </source>
</evidence>
<sequence>MDEGNKMFPALMRGGEDTLNSSGNGWVGQLPPDPAWGPIIPIEKSIERGDAFSNCEQERLDALFSFSEKPCWETSTSIRMIVRR</sequence>
<organism evidence="1 2">
    <name type="scientific">Caerostris extrusa</name>
    <name type="common">Bark spider</name>
    <name type="synonym">Caerostris bankana</name>
    <dbReference type="NCBI Taxonomy" id="172846"/>
    <lineage>
        <taxon>Eukaryota</taxon>
        <taxon>Metazoa</taxon>
        <taxon>Ecdysozoa</taxon>
        <taxon>Arthropoda</taxon>
        <taxon>Chelicerata</taxon>
        <taxon>Arachnida</taxon>
        <taxon>Araneae</taxon>
        <taxon>Araneomorphae</taxon>
        <taxon>Entelegynae</taxon>
        <taxon>Araneoidea</taxon>
        <taxon>Araneidae</taxon>
        <taxon>Caerostris</taxon>
    </lineage>
</organism>
<reference evidence="1 2" key="1">
    <citation type="submission" date="2021-06" db="EMBL/GenBank/DDBJ databases">
        <title>Caerostris extrusa draft genome.</title>
        <authorList>
            <person name="Kono N."/>
            <person name="Arakawa K."/>
        </authorList>
    </citation>
    <scope>NUCLEOTIDE SEQUENCE [LARGE SCALE GENOMIC DNA]</scope>
</reference>
<gene>
    <name evidence="1" type="ORF">CEXT_368801</name>
</gene>
<comment type="caution">
    <text evidence="1">The sequence shown here is derived from an EMBL/GenBank/DDBJ whole genome shotgun (WGS) entry which is preliminary data.</text>
</comment>
<protein>
    <submittedName>
        <fullName evidence="1">Uncharacterized protein</fullName>
    </submittedName>
</protein>
<dbReference type="AlphaFoldDB" id="A0AAV4QB99"/>
<evidence type="ECO:0000313" key="1">
    <source>
        <dbReference type="EMBL" id="GIY04668.1"/>
    </source>
</evidence>
<proteinExistence type="predicted"/>
<keyword evidence="2" id="KW-1185">Reference proteome</keyword>
<dbReference type="Proteomes" id="UP001054945">
    <property type="component" value="Unassembled WGS sequence"/>
</dbReference>
<accession>A0AAV4QB99</accession>
<name>A0AAV4QB99_CAEEX</name>
<dbReference type="EMBL" id="BPLR01005740">
    <property type="protein sequence ID" value="GIY04668.1"/>
    <property type="molecule type" value="Genomic_DNA"/>
</dbReference>